<sequence length="123" mass="13962">MRQPESVKEPLQMTLKNVGMYTTEQVLITKVSNHLPSGHFVHQTYNISCSRAARMKRECAAAKSHLRASIHFDGAYHTAKDASVNLVQHWLGQRWQNRSLCITVAKYYISQLICRAPPLARLG</sequence>
<protein>
    <submittedName>
        <fullName evidence="1">Predicted protein</fullName>
    </submittedName>
</protein>
<accession>A9TXZ3</accession>
<dbReference type="AlphaFoldDB" id="A9TXZ3"/>
<gene>
    <name evidence="1" type="ORF">PHYPADRAFT_102731</name>
</gene>
<dbReference type="EMBL" id="DS545542">
    <property type="protein sequence ID" value="EDQ49037.1"/>
    <property type="molecule type" value="Genomic_DNA"/>
</dbReference>
<name>A9TXZ3_PHYPA</name>
<organism>
    <name type="scientific">Physcomitrium patens</name>
    <name type="common">Spreading-leaved earth moss</name>
    <name type="synonym">Physcomitrella patens</name>
    <dbReference type="NCBI Taxonomy" id="3218"/>
    <lineage>
        <taxon>Eukaryota</taxon>
        <taxon>Viridiplantae</taxon>
        <taxon>Streptophyta</taxon>
        <taxon>Embryophyta</taxon>
        <taxon>Bryophyta</taxon>
        <taxon>Bryophytina</taxon>
        <taxon>Bryopsida</taxon>
        <taxon>Funariidae</taxon>
        <taxon>Funariales</taxon>
        <taxon>Funariaceae</taxon>
        <taxon>Physcomitrium</taxon>
    </lineage>
</organism>
<proteinExistence type="predicted"/>
<reference evidence="1" key="1">
    <citation type="journal article" date="2008" name="Science">
        <title>The Physcomitrella genome reveals evolutionary insights into the conquest of land by plants.</title>
        <authorList>
            <person name="Rensing S."/>
            <person name="Lang D."/>
            <person name="Zimmer A."/>
            <person name="Terry A."/>
            <person name="Salamov A."/>
            <person name="Shapiro H."/>
            <person name="Nishiyama T."/>
            <person name="Perroud P.-F."/>
            <person name="Lindquist E."/>
            <person name="Kamisugi Y."/>
            <person name="Tanahashi T."/>
            <person name="Sakakibara K."/>
            <person name="Fujita T."/>
            <person name="Oishi K."/>
            <person name="Shin-I T."/>
            <person name="Kuroki Y."/>
            <person name="Toyoda A."/>
            <person name="Suzuki Y."/>
            <person name="Hashimoto A."/>
            <person name="Yamaguchi K."/>
            <person name="Sugano A."/>
            <person name="Kohara Y."/>
            <person name="Fujiyama A."/>
            <person name="Anterola A."/>
            <person name="Aoki S."/>
            <person name="Ashton N."/>
            <person name="Barbazuk W.B."/>
            <person name="Barker E."/>
            <person name="Bennetzen J."/>
            <person name="Bezanilla M."/>
            <person name="Blankenship R."/>
            <person name="Cho S.H."/>
            <person name="Dutcher S."/>
            <person name="Estelle M."/>
            <person name="Fawcett J.A."/>
            <person name="Gundlach H."/>
            <person name="Hanada K."/>
            <person name="Heyl A."/>
            <person name="Hicks K.A."/>
            <person name="Hugh J."/>
            <person name="Lohr M."/>
            <person name="Mayer K."/>
            <person name="Melkozernov A."/>
            <person name="Murata T."/>
            <person name="Nelson D."/>
            <person name="Pils B."/>
            <person name="Prigge M."/>
            <person name="Reiss B."/>
            <person name="Renner T."/>
            <person name="Rombauts S."/>
            <person name="Rushton P."/>
            <person name="Sanderfoot A."/>
            <person name="Schween G."/>
            <person name="Shiu S.-H."/>
            <person name="Stueber K."/>
            <person name="Theodoulou F.L."/>
            <person name="Tu H."/>
            <person name="Van de Peer Y."/>
            <person name="Verrier P.J."/>
            <person name="Waters E."/>
            <person name="Wood A."/>
            <person name="Yang L."/>
            <person name="Cove D."/>
            <person name="Cuming A."/>
            <person name="Hasebe M."/>
            <person name="Lucas S."/>
            <person name="Mishler D.B."/>
            <person name="Reski R."/>
            <person name="Grigoriev I."/>
            <person name="Quatrano R.S."/>
            <person name="Boore J.L."/>
        </authorList>
    </citation>
    <scope>NUCLEOTIDE SEQUENCE [LARGE SCALE GENOMIC DNA]</scope>
</reference>
<evidence type="ECO:0000313" key="1">
    <source>
        <dbReference type="EMBL" id="EDQ49037.1"/>
    </source>
</evidence>